<dbReference type="GO" id="GO:0003677">
    <property type="term" value="F:DNA binding"/>
    <property type="evidence" value="ECO:0007669"/>
    <property type="project" value="UniProtKB-KW"/>
</dbReference>
<dbReference type="Proteomes" id="UP000276603">
    <property type="component" value="Unassembled WGS sequence"/>
</dbReference>
<dbReference type="Pfam" id="PF01381">
    <property type="entry name" value="HTH_3"/>
    <property type="match status" value="1"/>
</dbReference>
<dbReference type="PANTHER" id="PTHR46558">
    <property type="entry name" value="TRACRIPTIONAL REGULATORY PROTEIN-RELATED-RELATED"/>
    <property type="match status" value="1"/>
</dbReference>
<dbReference type="PANTHER" id="PTHR46558:SF11">
    <property type="entry name" value="HTH-TYPE TRANSCRIPTIONAL REGULATOR XRE"/>
    <property type="match status" value="1"/>
</dbReference>
<organism evidence="3 4">
    <name type="scientific">Ulvibacterium marinum</name>
    <dbReference type="NCBI Taxonomy" id="2419782"/>
    <lineage>
        <taxon>Bacteria</taxon>
        <taxon>Pseudomonadati</taxon>
        <taxon>Bacteroidota</taxon>
        <taxon>Flavobacteriia</taxon>
        <taxon>Flavobacteriales</taxon>
        <taxon>Flavobacteriaceae</taxon>
        <taxon>Ulvibacterium</taxon>
    </lineage>
</organism>
<dbReference type="InterPro" id="IPR001387">
    <property type="entry name" value="Cro/C1-type_HTH"/>
</dbReference>
<name>A0A3B0BX53_9FLAO</name>
<keyword evidence="4" id="KW-1185">Reference proteome</keyword>
<evidence type="ECO:0000313" key="4">
    <source>
        <dbReference type="Proteomes" id="UP000276603"/>
    </source>
</evidence>
<evidence type="ECO:0000259" key="2">
    <source>
        <dbReference type="PROSITE" id="PS50943"/>
    </source>
</evidence>
<dbReference type="InterPro" id="IPR010982">
    <property type="entry name" value="Lambda_DNA-bd_dom_sf"/>
</dbReference>
<dbReference type="OrthoDB" id="9801008at2"/>
<proteinExistence type="predicted"/>
<accession>A0A3B0BX53</accession>
<dbReference type="SMART" id="SM00530">
    <property type="entry name" value="HTH_XRE"/>
    <property type="match status" value="1"/>
</dbReference>
<sequence length="108" mass="12581">MIKERLKKLRQKNKLTQIALGKISGVSNVQIGRYENGLSTPRPETLAKLAKVLEVDPAYFKDKYKFQDNTHLDEHMERLKRAIKTEEDLKIVLALVDVFYHKNEAKSR</sequence>
<feature type="domain" description="HTH cro/C1-type" evidence="2">
    <location>
        <begin position="6"/>
        <end position="60"/>
    </location>
</feature>
<dbReference type="RefSeq" id="WP_120713920.1">
    <property type="nucleotide sequence ID" value="NZ_CANMKH010000003.1"/>
</dbReference>
<keyword evidence="1" id="KW-0238">DNA-binding</keyword>
<dbReference type="AlphaFoldDB" id="A0A3B0BX53"/>
<protein>
    <submittedName>
        <fullName evidence="3">XRE family transcriptional regulator</fullName>
    </submittedName>
</protein>
<reference evidence="3 4" key="1">
    <citation type="submission" date="2018-10" db="EMBL/GenBank/DDBJ databases">
        <title>Ulvibacterium marinum gen. nov., sp. nov., a novel marine bacterium of the family Flavobacteriaceae, isolated from a culture of the green alga Ulva prolifera.</title>
        <authorList>
            <person name="Zhang Z."/>
        </authorList>
    </citation>
    <scope>NUCLEOTIDE SEQUENCE [LARGE SCALE GENOMIC DNA]</scope>
    <source>
        <strain evidence="3 4">CCMM003</strain>
    </source>
</reference>
<dbReference type="EMBL" id="RBCJ01000005">
    <property type="protein sequence ID" value="RKN78023.1"/>
    <property type="molecule type" value="Genomic_DNA"/>
</dbReference>
<dbReference type="PROSITE" id="PS50943">
    <property type="entry name" value="HTH_CROC1"/>
    <property type="match status" value="1"/>
</dbReference>
<dbReference type="Gene3D" id="1.10.260.40">
    <property type="entry name" value="lambda repressor-like DNA-binding domains"/>
    <property type="match status" value="1"/>
</dbReference>
<dbReference type="SUPFAM" id="SSF47413">
    <property type="entry name" value="lambda repressor-like DNA-binding domains"/>
    <property type="match status" value="1"/>
</dbReference>
<gene>
    <name evidence="3" type="ORF">D7Z94_22705</name>
</gene>
<evidence type="ECO:0000256" key="1">
    <source>
        <dbReference type="ARBA" id="ARBA00023125"/>
    </source>
</evidence>
<comment type="caution">
    <text evidence="3">The sequence shown here is derived from an EMBL/GenBank/DDBJ whole genome shotgun (WGS) entry which is preliminary data.</text>
</comment>
<dbReference type="CDD" id="cd00093">
    <property type="entry name" value="HTH_XRE"/>
    <property type="match status" value="1"/>
</dbReference>
<evidence type="ECO:0000313" key="3">
    <source>
        <dbReference type="EMBL" id="RKN78023.1"/>
    </source>
</evidence>